<evidence type="ECO:0000313" key="2">
    <source>
        <dbReference type="Proteomes" id="UP000326881"/>
    </source>
</evidence>
<keyword evidence="2" id="KW-1185">Reference proteome</keyword>
<reference evidence="1 2" key="1">
    <citation type="submission" date="2019-08" db="EMBL/GenBank/DDBJ databases">
        <title>Prosopis cineraria nodule microbiome.</title>
        <authorList>
            <person name="Ali R."/>
            <person name="Chaluvadi S.R."/>
            <person name="Wang X."/>
        </authorList>
    </citation>
    <scope>NUCLEOTIDE SEQUENCE [LARGE SCALE GENOMIC DNA]</scope>
    <source>
        <strain evidence="1 2">BG7</strain>
    </source>
</reference>
<sequence>MQIIDFEPAAGVAGSGSLLARFSAQVTPGIRLCNLKLVLTEYGAHRTYFPNVSGGGRSATVSGSVAKAMTTAALIELERHKTADGTHTENSNPAA</sequence>
<dbReference type="KEGG" id="rgr:FZ934_07860"/>
<gene>
    <name evidence="1" type="ORF">FZ934_07860</name>
</gene>
<dbReference type="Proteomes" id="UP000326881">
    <property type="component" value="Chromosome"/>
</dbReference>
<protein>
    <submittedName>
        <fullName evidence="1">Uncharacterized protein</fullName>
    </submittedName>
</protein>
<dbReference type="EMBL" id="CP043498">
    <property type="protein sequence ID" value="QFY60355.1"/>
    <property type="molecule type" value="Genomic_DNA"/>
</dbReference>
<organism evidence="1 2">
    <name type="scientific">Rhizobium grahamii</name>
    <dbReference type="NCBI Taxonomy" id="1120045"/>
    <lineage>
        <taxon>Bacteria</taxon>
        <taxon>Pseudomonadati</taxon>
        <taxon>Pseudomonadota</taxon>
        <taxon>Alphaproteobacteria</taxon>
        <taxon>Hyphomicrobiales</taxon>
        <taxon>Rhizobiaceae</taxon>
        <taxon>Rhizobium/Agrobacterium group</taxon>
        <taxon>Rhizobium</taxon>
    </lineage>
</organism>
<dbReference type="RefSeq" id="WP_153270600.1">
    <property type="nucleotide sequence ID" value="NZ_CP043498.1"/>
</dbReference>
<name>A0A5Q0C524_9HYPH</name>
<dbReference type="AlphaFoldDB" id="A0A5Q0C524"/>
<evidence type="ECO:0000313" key="1">
    <source>
        <dbReference type="EMBL" id="QFY60355.1"/>
    </source>
</evidence>
<accession>A0A5Q0C524</accession>
<proteinExistence type="predicted"/>
<dbReference type="OrthoDB" id="8401651at2"/>